<dbReference type="Proteomes" id="UP000076738">
    <property type="component" value="Unassembled WGS sequence"/>
</dbReference>
<protein>
    <submittedName>
        <fullName evidence="2">Uncharacterized protein</fullName>
    </submittedName>
</protein>
<accession>A0A167S276</accession>
<dbReference type="EMBL" id="KV417266">
    <property type="protein sequence ID" value="KZP01513.1"/>
    <property type="molecule type" value="Genomic_DNA"/>
</dbReference>
<evidence type="ECO:0000256" key="1">
    <source>
        <dbReference type="SAM" id="MobiDB-lite"/>
    </source>
</evidence>
<feature type="region of interest" description="Disordered" evidence="1">
    <location>
        <begin position="151"/>
        <end position="180"/>
    </location>
</feature>
<organism evidence="2 3">
    <name type="scientific">Calocera viscosa (strain TUFC12733)</name>
    <dbReference type="NCBI Taxonomy" id="1330018"/>
    <lineage>
        <taxon>Eukaryota</taxon>
        <taxon>Fungi</taxon>
        <taxon>Dikarya</taxon>
        <taxon>Basidiomycota</taxon>
        <taxon>Agaricomycotina</taxon>
        <taxon>Dacrymycetes</taxon>
        <taxon>Dacrymycetales</taxon>
        <taxon>Dacrymycetaceae</taxon>
        <taxon>Calocera</taxon>
    </lineage>
</organism>
<feature type="compositionally biased region" description="Polar residues" evidence="1">
    <location>
        <begin position="446"/>
        <end position="458"/>
    </location>
</feature>
<sequence length="466" mass="51750">MADRLRWQPPLPGLAGKAGGRNQQIFIDIFAPGQAPAYLVPLEEITHDNYRILTIESRCCTFCTRTFPHPTALRKHLSEGTVQCKKAQTSQRHGGPRFTFFGWKYSQGSIDPAIRKPLMHTKYAKLEEFQNLDHSQKQIWLSKVFPAELPAQASGPHTPEVMRSQVRSPSRTTASAASSSAVATVSAHDAVHVIPAIPSTTPAGPAQFAVPIPMLSSEQPLLVRAESIASSESESGDETPATHYIPSVHLPNWEDGFATIPFHQQHTLPHDMQGYTTPLRRDRNFFKHFLLVELDAIRNANNDYFNAPTDEAEQAMRRRWDRPLHISSPASPYINSDFVDQADPSRRFYDWYATQVLKAERYPDGALRPTAHNSPSLLSSPWVRHADPEQQSPEMLAMFGAGGQLEPQQPILPYTTAYGNPLPLSAPMPEPAPSFYIHDGHTAGSDFNGSPVTPTPQNGFFHGWGL</sequence>
<evidence type="ECO:0000313" key="2">
    <source>
        <dbReference type="EMBL" id="KZP01513.1"/>
    </source>
</evidence>
<reference evidence="2 3" key="1">
    <citation type="journal article" date="2016" name="Mol. Biol. Evol.">
        <title>Comparative Genomics of Early-Diverging Mushroom-Forming Fungi Provides Insights into the Origins of Lignocellulose Decay Capabilities.</title>
        <authorList>
            <person name="Nagy L.G."/>
            <person name="Riley R."/>
            <person name="Tritt A."/>
            <person name="Adam C."/>
            <person name="Daum C."/>
            <person name="Floudas D."/>
            <person name="Sun H."/>
            <person name="Yadav J.S."/>
            <person name="Pangilinan J."/>
            <person name="Larsson K.H."/>
            <person name="Matsuura K."/>
            <person name="Barry K."/>
            <person name="Labutti K."/>
            <person name="Kuo R."/>
            <person name="Ohm R.A."/>
            <person name="Bhattacharya S.S."/>
            <person name="Shirouzu T."/>
            <person name="Yoshinaga Y."/>
            <person name="Martin F.M."/>
            <person name="Grigoriev I.V."/>
            <person name="Hibbett D.S."/>
        </authorList>
    </citation>
    <scope>NUCLEOTIDE SEQUENCE [LARGE SCALE GENOMIC DNA]</scope>
    <source>
        <strain evidence="2 3">TUFC12733</strain>
    </source>
</reference>
<feature type="compositionally biased region" description="Low complexity" evidence="1">
    <location>
        <begin position="166"/>
        <end position="180"/>
    </location>
</feature>
<proteinExistence type="predicted"/>
<dbReference type="OrthoDB" id="3350645at2759"/>
<name>A0A167S276_CALVF</name>
<evidence type="ECO:0000313" key="3">
    <source>
        <dbReference type="Proteomes" id="UP000076738"/>
    </source>
</evidence>
<keyword evidence="3" id="KW-1185">Reference proteome</keyword>
<feature type="region of interest" description="Disordered" evidence="1">
    <location>
        <begin position="446"/>
        <end position="466"/>
    </location>
</feature>
<gene>
    <name evidence="2" type="ORF">CALVIDRAFT_8320</name>
</gene>
<dbReference type="AlphaFoldDB" id="A0A167S276"/>